<reference evidence="2" key="2">
    <citation type="submission" date="2021-08" db="EMBL/GenBank/DDBJ databases">
        <authorList>
            <person name="Tani A."/>
            <person name="Ola A."/>
            <person name="Ogura Y."/>
            <person name="Katsura K."/>
            <person name="Hayashi T."/>
        </authorList>
    </citation>
    <scope>NUCLEOTIDE SEQUENCE</scope>
    <source>
        <strain evidence="2">DSM 21893</strain>
    </source>
</reference>
<proteinExistence type="predicted"/>
<feature type="chain" id="PRO_5043977558" evidence="1">
    <location>
        <begin position="22"/>
        <end position="110"/>
    </location>
</feature>
<gene>
    <name evidence="2" type="ORF">OICFNHDK_0838</name>
</gene>
<dbReference type="AlphaFoldDB" id="A0AAV4Z411"/>
<comment type="caution">
    <text evidence="2">The sequence shown here is derived from an EMBL/GenBank/DDBJ whole genome shotgun (WGS) entry which is preliminary data.</text>
</comment>
<keyword evidence="3" id="KW-1185">Reference proteome</keyword>
<name>A0AAV4Z411_9HYPH</name>
<dbReference type="Proteomes" id="UP001055307">
    <property type="component" value="Unassembled WGS sequence"/>
</dbReference>
<evidence type="ECO:0000313" key="2">
    <source>
        <dbReference type="EMBL" id="GJD38393.1"/>
    </source>
</evidence>
<sequence length="110" mass="11968">MRTALSVTVASMLAGNLPAWADVSCAQYETLRSLPDAFKETGRGTVERRIGEPGTPGFTDLVRHSDSHCDCFNMPMIERDRGRPIPDGKFWECGAAETGTPLPADIKDAE</sequence>
<accession>A0AAV4Z411</accession>
<evidence type="ECO:0000313" key="3">
    <source>
        <dbReference type="Proteomes" id="UP001055307"/>
    </source>
</evidence>
<evidence type="ECO:0000256" key="1">
    <source>
        <dbReference type="SAM" id="SignalP"/>
    </source>
</evidence>
<organism evidence="2 3">
    <name type="scientific">Methylobacterium bullatum</name>
    <dbReference type="NCBI Taxonomy" id="570505"/>
    <lineage>
        <taxon>Bacteria</taxon>
        <taxon>Pseudomonadati</taxon>
        <taxon>Pseudomonadota</taxon>
        <taxon>Alphaproteobacteria</taxon>
        <taxon>Hyphomicrobiales</taxon>
        <taxon>Methylobacteriaceae</taxon>
        <taxon>Methylobacterium</taxon>
    </lineage>
</organism>
<protein>
    <submittedName>
        <fullName evidence="2">Uncharacterized protein</fullName>
    </submittedName>
</protein>
<feature type="signal peptide" evidence="1">
    <location>
        <begin position="1"/>
        <end position="21"/>
    </location>
</feature>
<reference evidence="2" key="1">
    <citation type="journal article" date="2016" name="Front. Microbiol.">
        <title>Genome Sequence of the Piezophilic, Mesophilic Sulfate-Reducing Bacterium Desulfovibrio indicus J2T.</title>
        <authorList>
            <person name="Cao J."/>
            <person name="Maignien L."/>
            <person name="Shao Z."/>
            <person name="Alain K."/>
            <person name="Jebbar M."/>
        </authorList>
    </citation>
    <scope>NUCLEOTIDE SEQUENCE</scope>
    <source>
        <strain evidence="2">DSM 21893</strain>
    </source>
</reference>
<dbReference type="EMBL" id="BPQF01000006">
    <property type="protein sequence ID" value="GJD38393.1"/>
    <property type="molecule type" value="Genomic_DNA"/>
</dbReference>
<keyword evidence="1" id="KW-0732">Signal</keyword>